<evidence type="ECO:0000313" key="6">
    <source>
        <dbReference type="EMBL" id="MBB5066485.1"/>
    </source>
</evidence>
<evidence type="ECO:0000259" key="5">
    <source>
        <dbReference type="PROSITE" id="PS50949"/>
    </source>
</evidence>
<dbReference type="SMART" id="SM00895">
    <property type="entry name" value="FCD"/>
    <property type="match status" value="1"/>
</dbReference>
<dbReference type="InterPro" id="IPR036390">
    <property type="entry name" value="WH_DNA-bd_sf"/>
</dbReference>
<protein>
    <submittedName>
        <fullName evidence="6">DNA-binding FadR family transcriptional regulator</fullName>
    </submittedName>
</protein>
<name>A0A7W8ED97_9BACT</name>
<organism evidence="6 7">
    <name type="scientific">Granulicella mallensis</name>
    <dbReference type="NCBI Taxonomy" id="940614"/>
    <lineage>
        <taxon>Bacteria</taxon>
        <taxon>Pseudomonadati</taxon>
        <taxon>Acidobacteriota</taxon>
        <taxon>Terriglobia</taxon>
        <taxon>Terriglobales</taxon>
        <taxon>Acidobacteriaceae</taxon>
        <taxon>Granulicella</taxon>
    </lineage>
</organism>
<dbReference type="Gene3D" id="1.20.120.530">
    <property type="entry name" value="GntR ligand-binding domain-like"/>
    <property type="match status" value="1"/>
</dbReference>
<dbReference type="InterPro" id="IPR008920">
    <property type="entry name" value="TF_FadR/GntR_C"/>
</dbReference>
<keyword evidence="1" id="KW-0805">Transcription regulation</keyword>
<dbReference type="InterPro" id="IPR011711">
    <property type="entry name" value="GntR_C"/>
</dbReference>
<dbReference type="CDD" id="cd07377">
    <property type="entry name" value="WHTH_GntR"/>
    <property type="match status" value="1"/>
</dbReference>
<dbReference type="InterPro" id="IPR036388">
    <property type="entry name" value="WH-like_DNA-bd_sf"/>
</dbReference>
<sequence>MNMVKTHRRYQEVAARISRYVAEKRLEPGARLPGEIDLAKVCGVSRPTIREAMVALEIAGELEIRSGSGAYVREAVNPMSLVLDSGPGPFELLRARILIEGEIAADAALYASAGDLAKIEKTLQQMRKLVQAKTNAQVSDRQFHVAIGEAAKNSVLTSIVDGLWAGMFAPMYHRLSQRAGLDQHQAAALEDHEAIFAAIAGRNPNEARRAMRRHLHHVEEHLTSDDVPSPVKVPSKPMPDAAANGRKQPV</sequence>
<keyword evidence="2 6" id="KW-0238">DNA-binding</keyword>
<proteinExistence type="predicted"/>
<evidence type="ECO:0000256" key="2">
    <source>
        <dbReference type="ARBA" id="ARBA00023125"/>
    </source>
</evidence>
<dbReference type="GO" id="GO:0003700">
    <property type="term" value="F:DNA-binding transcription factor activity"/>
    <property type="evidence" value="ECO:0007669"/>
    <property type="project" value="InterPro"/>
</dbReference>
<comment type="caution">
    <text evidence="6">The sequence shown here is derived from an EMBL/GenBank/DDBJ whole genome shotgun (WGS) entry which is preliminary data.</text>
</comment>
<dbReference type="Pfam" id="PF00392">
    <property type="entry name" value="GntR"/>
    <property type="match status" value="1"/>
</dbReference>
<dbReference type="PANTHER" id="PTHR43537:SF5">
    <property type="entry name" value="UXU OPERON TRANSCRIPTIONAL REGULATOR"/>
    <property type="match status" value="1"/>
</dbReference>
<dbReference type="Proteomes" id="UP000584867">
    <property type="component" value="Unassembled WGS sequence"/>
</dbReference>
<keyword evidence="3" id="KW-0804">Transcription</keyword>
<evidence type="ECO:0000313" key="7">
    <source>
        <dbReference type="Proteomes" id="UP000584867"/>
    </source>
</evidence>
<feature type="compositionally biased region" description="Low complexity" evidence="4">
    <location>
        <begin position="225"/>
        <end position="240"/>
    </location>
</feature>
<dbReference type="SUPFAM" id="SSF48008">
    <property type="entry name" value="GntR ligand-binding domain-like"/>
    <property type="match status" value="1"/>
</dbReference>
<dbReference type="SMART" id="SM00345">
    <property type="entry name" value="HTH_GNTR"/>
    <property type="match status" value="1"/>
</dbReference>
<dbReference type="Gene3D" id="1.10.10.10">
    <property type="entry name" value="Winged helix-like DNA-binding domain superfamily/Winged helix DNA-binding domain"/>
    <property type="match status" value="1"/>
</dbReference>
<dbReference type="GO" id="GO:0003677">
    <property type="term" value="F:DNA binding"/>
    <property type="evidence" value="ECO:0007669"/>
    <property type="project" value="UniProtKB-KW"/>
</dbReference>
<dbReference type="Pfam" id="PF07729">
    <property type="entry name" value="FCD"/>
    <property type="match status" value="1"/>
</dbReference>
<reference evidence="6 7" key="1">
    <citation type="submission" date="2020-08" db="EMBL/GenBank/DDBJ databases">
        <title>Genomic Encyclopedia of Type Strains, Phase IV (KMG-V): Genome sequencing to study the core and pangenomes of soil and plant-associated prokaryotes.</title>
        <authorList>
            <person name="Whitman W."/>
        </authorList>
    </citation>
    <scope>NUCLEOTIDE SEQUENCE [LARGE SCALE GENOMIC DNA]</scope>
    <source>
        <strain evidence="6 7">X5P3</strain>
    </source>
</reference>
<evidence type="ECO:0000256" key="3">
    <source>
        <dbReference type="ARBA" id="ARBA00023163"/>
    </source>
</evidence>
<feature type="domain" description="HTH gntR-type" evidence="5">
    <location>
        <begin position="7"/>
        <end position="75"/>
    </location>
</feature>
<dbReference type="PRINTS" id="PR00035">
    <property type="entry name" value="HTHGNTR"/>
</dbReference>
<evidence type="ECO:0000256" key="1">
    <source>
        <dbReference type="ARBA" id="ARBA00023015"/>
    </source>
</evidence>
<evidence type="ECO:0000256" key="4">
    <source>
        <dbReference type="SAM" id="MobiDB-lite"/>
    </source>
</evidence>
<feature type="region of interest" description="Disordered" evidence="4">
    <location>
        <begin position="220"/>
        <end position="250"/>
    </location>
</feature>
<dbReference type="InterPro" id="IPR000524">
    <property type="entry name" value="Tscrpt_reg_HTH_GntR"/>
</dbReference>
<accession>A0A7W8ED97</accession>
<dbReference type="PANTHER" id="PTHR43537">
    <property type="entry name" value="TRANSCRIPTIONAL REGULATOR, GNTR FAMILY"/>
    <property type="match status" value="1"/>
</dbReference>
<dbReference type="RefSeq" id="WP_184260175.1">
    <property type="nucleotide sequence ID" value="NZ_JACHIO010000028.1"/>
</dbReference>
<dbReference type="EMBL" id="JACHIO010000028">
    <property type="protein sequence ID" value="MBB5066485.1"/>
    <property type="molecule type" value="Genomic_DNA"/>
</dbReference>
<dbReference type="SUPFAM" id="SSF46785">
    <property type="entry name" value="Winged helix' DNA-binding domain"/>
    <property type="match status" value="1"/>
</dbReference>
<gene>
    <name evidence="6" type="ORF">HDF15_004865</name>
</gene>
<dbReference type="PROSITE" id="PS50949">
    <property type="entry name" value="HTH_GNTR"/>
    <property type="match status" value="1"/>
</dbReference>
<dbReference type="AlphaFoldDB" id="A0A7W8ED97"/>